<protein>
    <recommendedName>
        <fullName evidence="1">Knr4/Smi1-like domain-containing protein</fullName>
    </recommendedName>
</protein>
<dbReference type="InterPro" id="IPR037883">
    <property type="entry name" value="Knr4/Smi1-like_sf"/>
</dbReference>
<feature type="domain" description="Knr4/Smi1-like" evidence="1">
    <location>
        <begin position="15"/>
        <end position="141"/>
    </location>
</feature>
<dbReference type="Proteomes" id="UP000028547">
    <property type="component" value="Unassembled WGS sequence"/>
</dbReference>
<name>A0A084SVX5_9BACT</name>
<gene>
    <name evidence="2" type="ORF">Q664_14280</name>
</gene>
<sequence length="145" mass="16822">MSLRWRSYLWKEPHPALPGEIERIETTWGVRLPGEYKRLVSLYQGMTPVPNAFNIGRNSNALSVLLTVTEHPEHETYFIQHKYEVFQPYIPPRIYPFGDTPGGEPICFDYRESLEEPRIVLVSTEAQVYPVADSFQEFLAGLYDD</sequence>
<dbReference type="InterPro" id="IPR018958">
    <property type="entry name" value="Knr4/Smi1-like_dom"/>
</dbReference>
<dbReference type="RefSeq" id="WP_043394601.1">
    <property type="nucleotide sequence ID" value="NZ_JPMI01000085.1"/>
</dbReference>
<dbReference type="Gene3D" id="3.40.1580.10">
    <property type="entry name" value="SMI1/KNR4-like"/>
    <property type="match status" value="1"/>
</dbReference>
<dbReference type="Pfam" id="PF09346">
    <property type="entry name" value="SMI1_KNR4"/>
    <property type="match status" value="1"/>
</dbReference>
<organism evidence="2 3">
    <name type="scientific">Archangium violaceum Cb vi76</name>
    <dbReference type="NCBI Taxonomy" id="1406225"/>
    <lineage>
        <taxon>Bacteria</taxon>
        <taxon>Pseudomonadati</taxon>
        <taxon>Myxococcota</taxon>
        <taxon>Myxococcia</taxon>
        <taxon>Myxococcales</taxon>
        <taxon>Cystobacterineae</taxon>
        <taxon>Archangiaceae</taxon>
        <taxon>Archangium</taxon>
    </lineage>
</organism>
<evidence type="ECO:0000259" key="1">
    <source>
        <dbReference type="SMART" id="SM00860"/>
    </source>
</evidence>
<dbReference type="SUPFAM" id="SSF160631">
    <property type="entry name" value="SMI1/KNR4-like"/>
    <property type="match status" value="1"/>
</dbReference>
<accession>A0A084SVX5</accession>
<evidence type="ECO:0000313" key="2">
    <source>
        <dbReference type="EMBL" id="KFA92610.1"/>
    </source>
</evidence>
<dbReference type="EMBL" id="JPMI01000085">
    <property type="protein sequence ID" value="KFA92610.1"/>
    <property type="molecule type" value="Genomic_DNA"/>
</dbReference>
<dbReference type="SMART" id="SM00860">
    <property type="entry name" value="SMI1_KNR4"/>
    <property type="match status" value="1"/>
</dbReference>
<proteinExistence type="predicted"/>
<evidence type="ECO:0000313" key="3">
    <source>
        <dbReference type="Proteomes" id="UP000028547"/>
    </source>
</evidence>
<dbReference type="AlphaFoldDB" id="A0A084SVX5"/>
<reference evidence="2 3" key="1">
    <citation type="submission" date="2014-07" db="EMBL/GenBank/DDBJ databases">
        <title>Draft Genome Sequence of Gephyronic Acid Producer, Cystobacter violaceus Strain Cb vi76.</title>
        <authorList>
            <person name="Stevens D.C."/>
            <person name="Young J."/>
            <person name="Carmichael R."/>
            <person name="Tan J."/>
            <person name="Taylor R.E."/>
        </authorList>
    </citation>
    <scope>NUCLEOTIDE SEQUENCE [LARGE SCALE GENOMIC DNA]</scope>
    <source>
        <strain evidence="2 3">Cb vi76</strain>
    </source>
</reference>
<comment type="caution">
    <text evidence="2">The sequence shown here is derived from an EMBL/GenBank/DDBJ whole genome shotgun (WGS) entry which is preliminary data.</text>
</comment>